<reference evidence="1" key="1">
    <citation type="submission" date="2021-06" db="EMBL/GenBank/DDBJ databases">
        <authorList>
            <person name="Kallberg Y."/>
            <person name="Tangrot J."/>
            <person name="Rosling A."/>
        </authorList>
    </citation>
    <scope>NUCLEOTIDE SEQUENCE</scope>
    <source>
        <strain evidence="1">CL356</strain>
    </source>
</reference>
<feature type="non-terminal residue" evidence="1">
    <location>
        <position position="97"/>
    </location>
</feature>
<name>A0ACA9KW77_9GLOM</name>
<protein>
    <submittedName>
        <fullName evidence="1">3013_t:CDS:1</fullName>
    </submittedName>
</protein>
<evidence type="ECO:0000313" key="2">
    <source>
        <dbReference type="Proteomes" id="UP000789525"/>
    </source>
</evidence>
<evidence type="ECO:0000313" key="1">
    <source>
        <dbReference type="EMBL" id="CAG8497095.1"/>
    </source>
</evidence>
<sequence>MAREDCKVTEERDLMLSLIEVLILWKQDRLFSLVMHCTWKRSQGEGEYESTCLNKDAFTPEEDDIIVKLVEKGLGWASIAQKLGNGRTPNAIKNAWN</sequence>
<comment type="caution">
    <text evidence="1">The sequence shown here is derived from an EMBL/GenBank/DDBJ whole genome shotgun (WGS) entry which is preliminary data.</text>
</comment>
<organism evidence="1 2">
    <name type="scientific">Acaulospora colombiana</name>
    <dbReference type="NCBI Taxonomy" id="27376"/>
    <lineage>
        <taxon>Eukaryota</taxon>
        <taxon>Fungi</taxon>
        <taxon>Fungi incertae sedis</taxon>
        <taxon>Mucoromycota</taxon>
        <taxon>Glomeromycotina</taxon>
        <taxon>Glomeromycetes</taxon>
        <taxon>Diversisporales</taxon>
        <taxon>Acaulosporaceae</taxon>
        <taxon>Acaulospora</taxon>
    </lineage>
</organism>
<keyword evidence="2" id="KW-1185">Reference proteome</keyword>
<accession>A0ACA9KW77</accession>
<dbReference type="Proteomes" id="UP000789525">
    <property type="component" value="Unassembled WGS sequence"/>
</dbReference>
<proteinExistence type="predicted"/>
<gene>
    <name evidence="1" type="ORF">ACOLOM_LOCUS2632</name>
</gene>
<dbReference type="EMBL" id="CAJVPT010003532">
    <property type="protein sequence ID" value="CAG8497095.1"/>
    <property type="molecule type" value="Genomic_DNA"/>
</dbReference>